<protein>
    <recommendedName>
        <fullName evidence="9">Cytosolic endo-beta-N-acetylglucosaminidase</fullName>
        <ecNumber evidence="3">3.2.1.96</ecNumber>
    </recommendedName>
</protein>
<dbReference type="PANTHER" id="PTHR13246:SF1">
    <property type="entry name" value="CYTOSOLIC ENDO-BETA-N-ACETYLGLUCOSAMINIDASE"/>
    <property type="match status" value="1"/>
</dbReference>
<comment type="function">
    <text evidence="8">Endoglycosidase that releases N-glycans from glycoproteins by cleaving the beta-1,4-glycosidic bond in the N,N'-diacetylchitobiose core. Involved in the processing of free oligosaccharides in the cytosol.</text>
</comment>
<organism evidence="12 13">
    <name type="scientific">Eptatretus burgeri</name>
    <name type="common">Inshore hagfish</name>
    <dbReference type="NCBI Taxonomy" id="7764"/>
    <lineage>
        <taxon>Eukaryota</taxon>
        <taxon>Metazoa</taxon>
        <taxon>Chordata</taxon>
        <taxon>Craniata</taxon>
        <taxon>Vertebrata</taxon>
        <taxon>Cyclostomata</taxon>
        <taxon>Myxini</taxon>
        <taxon>Myxiniformes</taxon>
        <taxon>Myxinidae</taxon>
        <taxon>Eptatretinae</taxon>
        <taxon>Eptatretus</taxon>
    </lineage>
</organism>
<dbReference type="GO" id="GO:0033925">
    <property type="term" value="F:mannosyl-glycoprotein endo-beta-N-acetylglucosaminidase activity"/>
    <property type="evidence" value="ECO:0007669"/>
    <property type="project" value="UniProtKB-EC"/>
</dbReference>
<feature type="domain" description="Cytosolic endo-beta-N-acetylglucosaminidase TIM barrel" evidence="10">
    <location>
        <begin position="84"/>
        <end position="359"/>
    </location>
</feature>
<evidence type="ECO:0000256" key="6">
    <source>
        <dbReference type="ARBA" id="ARBA00023295"/>
    </source>
</evidence>
<comment type="similarity">
    <text evidence="2">Belongs to the glycosyl hydrolase 85 family.</text>
</comment>
<reference evidence="12" key="1">
    <citation type="submission" date="2025-05" db="UniProtKB">
        <authorList>
            <consortium name="Ensembl"/>
        </authorList>
    </citation>
    <scope>IDENTIFICATION</scope>
</reference>
<dbReference type="Ensembl" id="ENSEBUT00000007995.1">
    <property type="protein sequence ID" value="ENSEBUP00000007511.1"/>
    <property type="gene ID" value="ENSEBUG00000004910.1"/>
</dbReference>
<evidence type="ECO:0000256" key="4">
    <source>
        <dbReference type="ARBA" id="ARBA00022490"/>
    </source>
</evidence>
<sequence length="757" mass="84285">MADGEVGKEETKVLQAVIGKRSSDPEWQPEPVAGPLHSLTALLDWRQGDVDPLLRAFIPKASRLPELSRAGPRTLLCHDMKGGYQEDRFVQGVSTNDPYTFYHWQQLDLFIYFSHHLVSIPPPGWINAAHRHGVSVLGTFITESKGGQQFCREMLATKEMLCKAAEQLVLIATVYGFDGWFLNIENDVPVELMVNLVEFVRYLTERVHAALPQAQVIWYDSVLRGGKLNWQNELNQENKVFLESCDGFFVNYNWTREGLRRTRELAGDRWNDVYVGVDVFGRNCPGGGGWSTHVAIAMIREAGLSTAIFAPGWVHEVLGKEDFHENQLRFWNLINEYLPTHSISTLPLVTTFCQGHGKHLYFNGEIEKPGPWHNLSAQQVQPLYVDTRPEALDRPSDRKIPCGEIDATEATDIVAGGTSHLLVQIHGPGATADRGARGKDRDDDDAATELESTFRSLKMPGPGQHIENDGSWVRLRSCSDDAFTGGCSLLMEGQLGRDTRHLAVKILRLSIPAPDTTLLTYVYKVDQGTGVTLGLNVTTLDDDICRLESVFTVQGGTHWPASLDEGDKIGHDLLEKCGGKFGNNWTLRCYRLRVQNCTLQDIFLTANKEQGSHRGSFRFRVGELKVLNAESLMEPLPSISHVNAWDVSWSEERVQGFPPRLLLSAKLHWSLGREAVSCFRVLCRAGESPPTLLGHAYAPAFHVLDLEVPMPASSNSLMLEFLVQPVSLEGFVGSLDGAVRYTLDYCSPSQNACIIQG</sequence>
<dbReference type="EC" id="3.2.1.96" evidence="3"/>
<name>A0A8C4PZK7_EPTBU</name>
<evidence type="ECO:0000256" key="5">
    <source>
        <dbReference type="ARBA" id="ARBA00022801"/>
    </source>
</evidence>
<dbReference type="GO" id="GO:0005829">
    <property type="term" value="C:cytosol"/>
    <property type="evidence" value="ECO:0007669"/>
    <property type="project" value="UniProtKB-SubCell"/>
</dbReference>
<accession>A0A8C4PZK7</accession>
<keyword evidence="6" id="KW-0326">Glycosidase</keyword>
<evidence type="ECO:0000256" key="8">
    <source>
        <dbReference type="ARBA" id="ARBA00054935"/>
    </source>
</evidence>
<keyword evidence="5" id="KW-0378">Hydrolase</keyword>
<evidence type="ECO:0000256" key="2">
    <source>
        <dbReference type="ARBA" id="ARBA00007849"/>
    </source>
</evidence>
<dbReference type="OMA" id="SQVRWQP"/>
<dbReference type="Ensembl" id="ENSEBUT00000008023.1">
    <property type="protein sequence ID" value="ENSEBUP00000007538.1"/>
    <property type="gene ID" value="ENSEBUG00000004910.1"/>
</dbReference>
<dbReference type="Gene3D" id="3.20.20.80">
    <property type="entry name" value="Glycosidases"/>
    <property type="match status" value="1"/>
</dbReference>
<dbReference type="CDD" id="cd06547">
    <property type="entry name" value="GH85_ENGase"/>
    <property type="match status" value="1"/>
</dbReference>
<dbReference type="AlphaFoldDB" id="A0A8C4PZK7"/>
<dbReference type="Proteomes" id="UP000694388">
    <property type="component" value="Unplaced"/>
</dbReference>
<keyword evidence="13" id="KW-1185">Reference proteome</keyword>
<dbReference type="FunFam" id="3.20.20.80:FF:000043">
    <property type="entry name" value="cytosolic endo-beta-N-acetylglucosaminidase"/>
    <property type="match status" value="1"/>
</dbReference>
<dbReference type="Pfam" id="PF03644">
    <property type="entry name" value="Glyco_hydro_85"/>
    <property type="match status" value="1"/>
</dbReference>
<dbReference type="InterPro" id="IPR032979">
    <property type="entry name" value="ENGase"/>
</dbReference>
<feature type="domain" description="Cytosolic endo-beta-N-acetylglucosaminidase C-terminal" evidence="11">
    <location>
        <begin position="633"/>
        <end position="745"/>
    </location>
</feature>
<evidence type="ECO:0000259" key="10">
    <source>
        <dbReference type="Pfam" id="PF03644"/>
    </source>
</evidence>
<evidence type="ECO:0000256" key="3">
    <source>
        <dbReference type="ARBA" id="ARBA00012566"/>
    </source>
</evidence>
<evidence type="ECO:0000256" key="9">
    <source>
        <dbReference type="ARBA" id="ARBA00072457"/>
    </source>
</evidence>
<keyword evidence="4" id="KW-0963">Cytoplasm</keyword>
<evidence type="ECO:0000313" key="13">
    <source>
        <dbReference type="Proteomes" id="UP000694388"/>
    </source>
</evidence>
<dbReference type="Pfam" id="PF25529">
    <property type="entry name" value="Ig_ENGASE1_C"/>
    <property type="match status" value="1"/>
</dbReference>
<dbReference type="GeneTree" id="ENSGT00390000018512"/>
<dbReference type="InterPro" id="IPR057882">
    <property type="entry name" value="ENGase_C"/>
</dbReference>
<proteinExistence type="inferred from homology"/>
<evidence type="ECO:0000256" key="7">
    <source>
        <dbReference type="ARBA" id="ARBA00034414"/>
    </source>
</evidence>
<dbReference type="Gene3D" id="2.60.120.260">
    <property type="entry name" value="Galactose-binding domain-like"/>
    <property type="match status" value="1"/>
</dbReference>
<comment type="catalytic activity">
    <reaction evidence="7">
        <text>an N(4)-(oligosaccharide-(1-&gt;3)-[oligosaccharide-(1-&gt;6)]-beta-D-Man-(1-&gt;4)-beta-D-GlcNAc-(1-&gt;4)-alpha-D-GlcNAc)-L-asparaginyl-[protein] + H2O = an oligosaccharide-(1-&gt;3)-[oligosaccharide-(1-&gt;6)]-beta-D-Man-(1-&gt;4)-D-GlcNAc + N(4)-(N-acetyl-beta-D-glucosaminyl)-L-asparaginyl-[protein]</text>
        <dbReference type="Rhea" id="RHEA:73067"/>
        <dbReference type="Rhea" id="RHEA-COMP:12603"/>
        <dbReference type="Rhea" id="RHEA-COMP:18176"/>
        <dbReference type="ChEBI" id="CHEBI:15377"/>
        <dbReference type="ChEBI" id="CHEBI:132248"/>
        <dbReference type="ChEBI" id="CHEBI:192714"/>
        <dbReference type="ChEBI" id="CHEBI:192715"/>
        <dbReference type="EC" id="3.2.1.96"/>
    </reaction>
</comment>
<dbReference type="InterPro" id="IPR005201">
    <property type="entry name" value="TIM_ENGase"/>
</dbReference>
<evidence type="ECO:0000259" key="11">
    <source>
        <dbReference type="Pfam" id="PF25529"/>
    </source>
</evidence>
<evidence type="ECO:0000313" key="12">
    <source>
        <dbReference type="Ensembl" id="ENSEBUP00000007538.1"/>
    </source>
</evidence>
<comment type="subcellular location">
    <subcellularLocation>
        <location evidence="1">Cytoplasm</location>
        <location evidence="1">Cytosol</location>
    </subcellularLocation>
</comment>
<dbReference type="PANTHER" id="PTHR13246">
    <property type="entry name" value="ENDO BETA N-ACETYLGLUCOSAMINIDASE"/>
    <property type="match status" value="1"/>
</dbReference>
<evidence type="ECO:0000256" key="1">
    <source>
        <dbReference type="ARBA" id="ARBA00004514"/>
    </source>
</evidence>